<organism evidence="2 3">
    <name type="scientific">Pedobacter rhizosphaerae</name>
    <dbReference type="NCBI Taxonomy" id="390241"/>
    <lineage>
        <taxon>Bacteria</taxon>
        <taxon>Pseudomonadati</taxon>
        <taxon>Bacteroidota</taxon>
        <taxon>Sphingobacteriia</taxon>
        <taxon>Sphingobacteriales</taxon>
        <taxon>Sphingobacteriaceae</taxon>
        <taxon>Pedobacter</taxon>
    </lineage>
</organism>
<reference evidence="2 3" key="1">
    <citation type="submission" date="2016-10" db="EMBL/GenBank/DDBJ databases">
        <authorList>
            <person name="de Groot N.N."/>
        </authorList>
    </citation>
    <scope>NUCLEOTIDE SEQUENCE [LARGE SCALE GENOMIC DNA]</scope>
    <source>
        <strain evidence="2 3">DSM 18610</strain>
    </source>
</reference>
<accession>A0A1H9N8R5</accession>
<keyword evidence="3" id="KW-1185">Reference proteome</keyword>
<gene>
    <name evidence="2" type="ORF">SAMN04488023_10795</name>
</gene>
<dbReference type="RefSeq" id="WP_090883124.1">
    <property type="nucleotide sequence ID" value="NZ_FOGG01000007.1"/>
</dbReference>
<dbReference type="EMBL" id="FOGG01000007">
    <property type="protein sequence ID" value="SER32059.1"/>
    <property type="molecule type" value="Genomic_DNA"/>
</dbReference>
<keyword evidence="1" id="KW-0732">Signal</keyword>
<name>A0A1H9N8R5_9SPHI</name>
<feature type="chain" id="PRO_5011600000" evidence="1">
    <location>
        <begin position="27"/>
        <end position="150"/>
    </location>
</feature>
<proteinExistence type="predicted"/>
<dbReference type="STRING" id="390241.SAMN04488023_10795"/>
<sequence>MKFLKAFLAVLSLFIISLFSSKNVLADVGCRTGNNIYTQQVGSYPEGSSTIPVFSDASAIRIRNGASDPNCGILRSVSNNYTIVAGTTANPSSKCSYASNPGDQGRLVNYNPAHNSCVLPLDDYVPALILASFFCIPLMRKHYLNKMFAF</sequence>
<protein>
    <submittedName>
        <fullName evidence="2">Uncharacterized protein</fullName>
    </submittedName>
</protein>
<feature type="signal peptide" evidence="1">
    <location>
        <begin position="1"/>
        <end position="26"/>
    </location>
</feature>
<evidence type="ECO:0000256" key="1">
    <source>
        <dbReference type="SAM" id="SignalP"/>
    </source>
</evidence>
<dbReference type="AlphaFoldDB" id="A0A1H9N8R5"/>
<dbReference type="OrthoDB" id="770212at2"/>
<evidence type="ECO:0000313" key="3">
    <source>
        <dbReference type="Proteomes" id="UP000199572"/>
    </source>
</evidence>
<dbReference type="Proteomes" id="UP000199572">
    <property type="component" value="Unassembled WGS sequence"/>
</dbReference>
<evidence type="ECO:0000313" key="2">
    <source>
        <dbReference type="EMBL" id="SER32059.1"/>
    </source>
</evidence>